<organism evidence="1">
    <name type="scientific">Picea glauca</name>
    <name type="common">White spruce</name>
    <name type="synonym">Pinus glauca</name>
    <dbReference type="NCBI Taxonomy" id="3330"/>
    <lineage>
        <taxon>Eukaryota</taxon>
        <taxon>Viridiplantae</taxon>
        <taxon>Streptophyta</taxon>
        <taxon>Embryophyta</taxon>
        <taxon>Tracheophyta</taxon>
        <taxon>Spermatophyta</taxon>
        <taxon>Pinopsida</taxon>
        <taxon>Pinidae</taxon>
        <taxon>Conifers I</taxon>
        <taxon>Pinales</taxon>
        <taxon>Pinaceae</taxon>
        <taxon>Picea</taxon>
    </lineage>
</organism>
<comment type="caution">
    <text evidence="1">The sequence shown here is derived from an EMBL/GenBank/DDBJ whole genome shotgun (WGS) entry which is preliminary data.</text>
</comment>
<name>A0A101LY66_PICGL</name>
<sequence length="42" mass="4634">MTRLGGERFQAISEYLSDGRVLVRGEQMDRCIGSKRVAPGPP</sequence>
<protein>
    <submittedName>
        <fullName evidence="1">Uncharacterized protein</fullName>
    </submittedName>
</protein>
<dbReference type="AlphaFoldDB" id="A0A101LY66"/>
<accession>A0A101LY66</accession>
<gene>
    <name evidence="1" type="ORF">ABT39_MTgene5568</name>
</gene>
<proteinExistence type="predicted"/>
<reference evidence="1" key="1">
    <citation type="journal article" date="2015" name="Genome Biol. Evol.">
        <title>Organellar Genomes of White Spruce (Picea glauca): Assembly and Annotation.</title>
        <authorList>
            <person name="Jackman S.D."/>
            <person name="Warren R.L."/>
            <person name="Gibb E.A."/>
            <person name="Vandervalk B.P."/>
            <person name="Mohamadi H."/>
            <person name="Chu J."/>
            <person name="Raymond A."/>
            <person name="Pleasance S."/>
            <person name="Coope R."/>
            <person name="Wildung M.R."/>
            <person name="Ritland C.E."/>
            <person name="Bousquet J."/>
            <person name="Jones S.J."/>
            <person name="Bohlmann J."/>
            <person name="Birol I."/>
        </authorList>
    </citation>
    <scope>NUCLEOTIDE SEQUENCE [LARGE SCALE GENOMIC DNA]</scope>
    <source>
        <tissue evidence="1">Flushing bud</tissue>
    </source>
</reference>
<evidence type="ECO:0000313" key="1">
    <source>
        <dbReference type="EMBL" id="KUM47383.1"/>
    </source>
</evidence>
<dbReference type="EMBL" id="LKAM01000007">
    <property type="protein sequence ID" value="KUM47383.1"/>
    <property type="molecule type" value="Genomic_DNA"/>
</dbReference>
<keyword evidence="1" id="KW-0496">Mitochondrion</keyword>
<geneLocation type="mitochondrion" evidence="1"/>